<dbReference type="SUPFAM" id="SSF57903">
    <property type="entry name" value="FYVE/PHD zinc finger"/>
    <property type="match status" value="1"/>
</dbReference>
<dbReference type="HOGENOM" id="CLU_2485518_0_0_1"/>
<name>K1R0E9_MAGGI</name>
<dbReference type="InterPro" id="IPR013083">
    <property type="entry name" value="Znf_RING/FYVE/PHD"/>
</dbReference>
<organism evidence="3">
    <name type="scientific">Magallana gigas</name>
    <name type="common">Pacific oyster</name>
    <name type="synonym">Crassostrea gigas</name>
    <dbReference type="NCBI Taxonomy" id="29159"/>
    <lineage>
        <taxon>Eukaryota</taxon>
        <taxon>Metazoa</taxon>
        <taxon>Spiralia</taxon>
        <taxon>Lophotrochozoa</taxon>
        <taxon>Mollusca</taxon>
        <taxon>Bivalvia</taxon>
        <taxon>Autobranchia</taxon>
        <taxon>Pteriomorphia</taxon>
        <taxon>Ostreida</taxon>
        <taxon>Ostreoidea</taxon>
        <taxon>Ostreidae</taxon>
        <taxon>Magallana</taxon>
    </lineage>
</organism>
<dbReference type="SMART" id="SM00249">
    <property type="entry name" value="PHD"/>
    <property type="match status" value="1"/>
</dbReference>
<accession>K1R0E9</accession>
<dbReference type="EMBL" id="JH818091">
    <property type="protein sequence ID" value="EKC36924.1"/>
    <property type="molecule type" value="Genomic_DNA"/>
</dbReference>
<dbReference type="InParanoid" id="K1R0E9"/>
<evidence type="ECO:0000313" key="3">
    <source>
        <dbReference type="EMBL" id="EKC36924.1"/>
    </source>
</evidence>
<gene>
    <name evidence="3" type="ORF">CGI_10027118</name>
</gene>
<dbReference type="InterPro" id="IPR011011">
    <property type="entry name" value="Znf_FYVE_PHD"/>
</dbReference>
<dbReference type="InterPro" id="IPR001965">
    <property type="entry name" value="Znf_PHD"/>
</dbReference>
<sequence length="87" mass="10009">MVTRSRIRVAPETSQQLQASKSNGRTRQGGKRKRYGYYVCKTRTPVGLMVQCDQCKDWFHPSCVGRGDEEVRELSTYYCPDCTLLVE</sequence>
<dbReference type="Pfam" id="PF00628">
    <property type="entry name" value="PHD"/>
    <property type="match status" value="1"/>
</dbReference>
<feature type="compositionally biased region" description="Polar residues" evidence="1">
    <location>
        <begin position="12"/>
        <end position="26"/>
    </location>
</feature>
<reference evidence="3" key="1">
    <citation type="journal article" date="2012" name="Nature">
        <title>The oyster genome reveals stress adaptation and complexity of shell formation.</title>
        <authorList>
            <person name="Zhang G."/>
            <person name="Fang X."/>
            <person name="Guo X."/>
            <person name="Li L."/>
            <person name="Luo R."/>
            <person name="Xu F."/>
            <person name="Yang P."/>
            <person name="Zhang L."/>
            <person name="Wang X."/>
            <person name="Qi H."/>
            <person name="Xiong Z."/>
            <person name="Que H."/>
            <person name="Xie Y."/>
            <person name="Holland P.W."/>
            <person name="Paps J."/>
            <person name="Zhu Y."/>
            <person name="Wu F."/>
            <person name="Chen Y."/>
            <person name="Wang J."/>
            <person name="Peng C."/>
            <person name="Meng J."/>
            <person name="Yang L."/>
            <person name="Liu J."/>
            <person name="Wen B."/>
            <person name="Zhang N."/>
            <person name="Huang Z."/>
            <person name="Zhu Q."/>
            <person name="Feng Y."/>
            <person name="Mount A."/>
            <person name="Hedgecock D."/>
            <person name="Xu Z."/>
            <person name="Liu Y."/>
            <person name="Domazet-Loso T."/>
            <person name="Du Y."/>
            <person name="Sun X."/>
            <person name="Zhang S."/>
            <person name="Liu B."/>
            <person name="Cheng P."/>
            <person name="Jiang X."/>
            <person name="Li J."/>
            <person name="Fan D."/>
            <person name="Wang W."/>
            <person name="Fu W."/>
            <person name="Wang T."/>
            <person name="Wang B."/>
            <person name="Zhang J."/>
            <person name="Peng Z."/>
            <person name="Li Y."/>
            <person name="Li N."/>
            <person name="Wang J."/>
            <person name="Chen M."/>
            <person name="He Y."/>
            <person name="Tan F."/>
            <person name="Song X."/>
            <person name="Zheng Q."/>
            <person name="Huang R."/>
            <person name="Yang H."/>
            <person name="Du X."/>
            <person name="Chen L."/>
            <person name="Yang M."/>
            <person name="Gaffney P.M."/>
            <person name="Wang S."/>
            <person name="Luo L."/>
            <person name="She Z."/>
            <person name="Ming Y."/>
            <person name="Huang W."/>
            <person name="Zhang S."/>
            <person name="Huang B."/>
            <person name="Zhang Y."/>
            <person name="Qu T."/>
            <person name="Ni P."/>
            <person name="Miao G."/>
            <person name="Wang J."/>
            <person name="Wang Q."/>
            <person name="Steinberg C.E."/>
            <person name="Wang H."/>
            <person name="Li N."/>
            <person name="Qian L."/>
            <person name="Zhang G."/>
            <person name="Li Y."/>
            <person name="Yang H."/>
            <person name="Liu X."/>
            <person name="Wang J."/>
            <person name="Yin Y."/>
            <person name="Wang J."/>
        </authorList>
    </citation>
    <scope>NUCLEOTIDE SEQUENCE [LARGE SCALE GENOMIC DNA]</scope>
    <source>
        <strain evidence="3">05x7-T-G4-1.051#20</strain>
    </source>
</reference>
<feature type="domain" description="Zinc finger PHD-type" evidence="2">
    <location>
        <begin position="39"/>
        <end position="83"/>
    </location>
</feature>
<dbReference type="Gene3D" id="3.30.40.10">
    <property type="entry name" value="Zinc/RING finger domain, C3HC4 (zinc finger)"/>
    <property type="match status" value="1"/>
</dbReference>
<dbReference type="InterPro" id="IPR019787">
    <property type="entry name" value="Znf_PHD-finger"/>
</dbReference>
<proteinExistence type="predicted"/>
<dbReference type="PANTHER" id="PTHR46364">
    <property type="entry name" value="OS08G0421900 PROTEIN"/>
    <property type="match status" value="1"/>
</dbReference>
<evidence type="ECO:0000259" key="2">
    <source>
        <dbReference type="SMART" id="SM00249"/>
    </source>
</evidence>
<feature type="region of interest" description="Disordered" evidence="1">
    <location>
        <begin position="1"/>
        <end position="32"/>
    </location>
</feature>
<evidence type="ECO:0000256" key="1">
    <source>
        <dbReference type="SAM" id="MobiDB-lite"/>
    </source>
</evidence>
<dbReference type="AlphaFoldDB" id="K1R0E9"/>
<protein>
    <submittedName>
        <fullName evidence="3">PHD finger protein 2</fullName>
    </submittedName>
</protein>